<name>A0A9P5L7Z5_PENCR</name>
<proteinExistence type="predicted"/>
<keyword evidence="2" id="KW-1185">Reference proteome</keyword>
<gene>
    <name evidence="1" type="ORF">PCG10_008882</name>
</gene>
<sequence length="146" mass="16761">MHGDDVVKVEILRGGKARQTKLPNANSVPLHYASTRNLLGYDGDTNTTIPIVHPSVLILTKIKRWYSVAESTRPQSIRKARGDFEDMRAILHWLAKNNLRIDFTAYPEKPKEELLPCFRKFYELHVIVHFLLEVTMDAQDFALACN</sequence>
<comment type="caution">
    <text evidence="1">The sequence shown here is derived from an EMBL/GenBank/DDBJ whole genome shotgun (WGS) entry which is preliminary data.</text>
</comment>
<dbReference type="Proteomes" id="UP000701341">
    <property type="component" value="Unassembled WGS sequence"/>
</dbReference>
<protein>
    <submittedName>
        <fullName evidence="1">Uncharacterized protein</fullName>
    </submittedName>
</protein>
<evidence type="ECO:0000313" key="1">
    <source>
        <dbReference type="EMBL" id="KAF7529110.1"/>
    </source>
</evidence>
<organism evidence="1 2">
    <name type="scientific">Penicillium crustosum</name>
    <name type="common">Blue mold fungus</name>
    <dbReference type="NCBI Taxonomy" id="36656"/>
    <lineage>
        <taxon>Eukaryota</taxon>
        <taxon>Fungi</taxon>
        <taxon>Dikarya</taxon>
        <taxon>Ascomycota</taxon>
        <taxon>Pezizomycotina</taxon>
        <taxon>Eurotiomycetes</taxon>
        <taxon>Eurotiomycetidae</taxon>
        <taxon>Eurotiales</taxon>
        <taxon>Aspergillaceae</taxon>
        <taxon>Penicillium</taxon>
    </lineage>
</organism>
<evidence type="ECO:0000313" key="2">
    <source>
        <dbReference type="Proteomes" id="UP000701341"/>
    </source>
</evidence>
<accession>A0A9P5L7Z5</accession>
<dbReference type="AlphaFoldDB" id="A0A9P5L7Z5"/>
<reference evidence="1" key="1">
    <citation type="submission" date="2020-02" db="EMBL/GenBank/DDBJ databases">
        <authorList>
            <person name="Lichtner F.J."/>
        </authorList>
    </citation>
    <scope>NUCLEOTIDE SEQUENCE</scope>
    <source>
        <strain evidence="1">G10</strain>
    </source>
</reference>
<dbReference type="EMBL" id="JAAOZQ010000007">
    <property type="protein sequence ID" value="KAF7529110.1"/>
    <property type="molecule type" value="Genomic_DNA"/>
</dbReference>